<gene>
    <name evidence="2" type="ORF">EV192_104447</name>
</gene>
<dbReference type="AlphaFoldDB" id="A0A4R2JKC6"/>
<proteinExistence type="predicted"/>
<reference evidence="2 3" key="1">
    <citation type="submission" date="2019-03" db="EMBL/GenBank/DDBJ databases">
        <title>Genomic Encyclopedia of Type Strains, Phase IV (KMG-IV): sequencing the most valuable type-strain genomes for metagenomic binning, comparative biology and taxonomic classification.</title>
        <authorList>
            <person name="Goeker M."/>
        </authorList>
    </citation>
    <scope>NUCLEOTIDE SEQUENCE [LARGE SCALE GENOMIC DNA]</scope>
    <source>
        <strain evidence="2 3">DSM 45934</strain>
    </source>
</reference>
<evidence type="ECO:0000313" key="2">
    <source>
        <dbReference type="EMBL" id="TCO59604.1"/>
    </source>
</evidence>
<feature type="transmembrane region" description="Helical" evidence="1">
    <location>
        <begin position="20"/>
        <end position="39"/>
    </location>
</feature>
<dbReference type="EMBL" id="SLWS01000004">
    <property type="protein sequence ID" value="TCO59604.1"/>
    <property type="molecule type" value="Genomic_DNA"/>
</dbReference>
<dbReference type="RefSeq" id="WP_132117627.1">
    <property type="nucleotide sequence ID" value="NZ_SLWS01000004.1"/>
</dbReference>
<dbReference type="Proteomes" id="UP000295680">
    <property type="component" value="Unassembled WGS sequence"/>
</dbReference>
<protein>
    <submittedName>
        <fullName evidence="2">Uncharacterized protein</fullName>
    </submittedName>
</protein>
<keyword evidence="1" id="KW-1133">Transmembrane helix</keyword>
<name>A0A4R2JKC6_9PSEU</name>
<evidence type="ECO:0000313" key="3">
    <source>
        <dbReference type="Proteomes" id="UP000295680"/>
    </source>
</evidence>
<evidence type="ECO:0000256" key="1">
    <source>
        <dbReference type="SAM" id="Phobius"/>
    </source>
</evidence>
<keyword evidence="1" id="KW-0812">Transmembrane</keyword>
<feature type="transmembrane region" description="Helical" evidence="1">
    <location>
        <begin position="85"/>
        <end position="108"/>
    </location>
</feature>
<sequence length="275" mass="30087">MPVDVPYSLRVMARERRGAWQLRLTPGNVPAVLAPLVWVLMMMTNVFVGTAAVAAALLPFAGLYWDLHAPSAPPVLSEVALLPAVLLPCWLVSALVACLAKAMVLFTVGFRQIELWPLAAPTRVVVTGWVRRVVIDSADLTSVLVRHRTGFWAESWDLVLRAGTVTVVCRPTIIFTVLGPRRHVEAEVLADWLREVLGPAEVIVRHYDPGSGSRRFGATWVSANTAATILGIPKYKVPALADSDGVYAITRKGTRVFNRYDIEDCASRARAIEQG</sequence>
<comment type="caution">
    <text evidence="2">The sequence shown here is derived from an EMBL/GenBank/DDBJ whole genome shotgun (WGS) entry which is preliminary data.</text>
</comment>
<accession>A0A4R2JKC6</accession>
<organism evidence="2 3">
    <name type="scientific">Actinocrispum wychmicini</name>
    <dbReference type="NCBI Taxonomy" id="1213861"/>
    <lineage>
        <taxon>Bacteria</taxon>
        <taxon>Bacillati</taxon>
        <taxon>Actinomycetota</taxon>
        <taxon>Actinomycetes</taxon>
        <taxon>Pseudonocardiales</taxon>
        <taxon>Pseudonocardiaceae</taxon>
        <taxon>Actinocrispum</taxon>
    </lineage>
</organism>
<keyword evidence="3" id="KW-1185">Reference proteome</keyword>
<feature type="transmembrane region" description="Helical" evidence="1">
    <location>
        <begin position="46"/>
        <end position="65"/>
    </location>
</feature>
<keyword evidence="1" id="KW-0472">Membrane</keyword>